<evidence type="ECO:0000256" key="1">
    <source>
        <dbReference type="ARBA" id="ARBA00006484"/>
    </source>
</evidence>
<dbReference type="Gene3D" id="3.40.50.720">
    <property type="entry name" value="NAD(P)-binding Rossmann-like Domain"/>
    <property type="match status" value="1"/>
</dbReference>
<organism evidence="5 6">
    <name type="scientific">Talaromyces pinophilus</name>
    <name type="common">Penicillium pinophilum</name>
    <dbReference type="NCBI Taxonomy" id="128442"/>
    <lineage>
        <taxon>Eukaryota</taxon>
        <taxon>Fungi</taxon>
        <taxon>Dikarya</taxon>
        <taxon>Ascomycota</taxon>
        <taxon>Pezizomycotina</taxon>
        <taxon>Eurotiomycetes</taxon>
        <taxon>Eurotiomycetidae</taxon>
        <taxon>Eurotiales</taxon>
        <taxon>Trichocomaceae</taxon>
        <taxon>Talaromyces</taxon>
        <taxon>Talaromyces sect. Talaromyces</taxon>
    </lineage>
</organism>
<comment type="similarity">
    <text evidence="1 4">Belongs to the short-chain dehydrogenases/reductases (SDR) family.</text>
</comment>
<accession>A0A6V8H8L6</accession>
<dbReference type="EMBL" id="DF933820">
    <property type="protein sequence ID" value="GAM37631.1"/>
    <property type="molecule type" value="Genomic_DNA"/>
</dbReference>
<dbReference type="InterPro" id="IPR036291">
    <property type="entry name" value="NAD(P)-bd_dom_sf"/>
</dbReference>
<name>A0A6V8H8L6_TALPI</name>
<dbReference type="InterPro" id="IPR002347">
    <property type="entry name" value="SDR_fam"/>
</dbReference>
<evidence type="ECO:0000313" key="5">
    <source>
        <dbReference type="EMBL" id="GAM37631.1"/>
    </source>
</evidence>
<comment type="caution">
    <text evidence="5">The sequence shown here is derived from an EMBL/GenBank/DDBJ whole genome shotgun (WGS) entry which is preliminary data.</text>
</comment>
<keyword evidence="2" id="KW-0521">NADP</keyword>
<dbReference type="SUPFAM" id="SSF51735">
    <property type="entry name" value="NAD(P)-binding Rossmann-fold domains"/>
    <property type="match status" value="1"/>
</dbReference>
<dbReference type="Pfam" id="PF00106">
    <property type="entry name" value="adh_short"/>
    <property type="match status" value="1"/>
</dbReference>
<keyword evidence="6" id="KW-1185">Reference proteome</keyword>
<reference evidence="6" key="1">
    <citation type="journal article" date="2015" name="Genome Announc.">
        <title>Draft genome sequence of Talaromyces cellulolyticus strain Y-94, a source of lignocellulosic biomass-degrading enzymes.</title>
        <authorList>
            <person name="Fujii T."/>
            <person name="Koike H."/>
            <person name="Sawayama S."/>
            <person name="Yano S."/>
            <person name="Inoue H."/>
        </authorList>
    </citation>
    <scope>NUCLEOTIDE SEQUENCE [LARGE SCALE GENOMIC DNA]</scope>
    <source>
        <strain evidence="6">Y-94</strain>
    </source>
</reference>
<evidence type="ECO:0000256" key="3">
    <source>
        <dbReference type="ARBA" id="ARBA00023002"/>
    </source>
</evidence>
<evidence type="ECO:0000256" key="4">
    <source>
        <dbReference type="RuleBase" id="RU000363"/>
    </source>
</evidence>
<dbReference type="AlphaFoldDB" id="A0A6V8H8L6"/>
<dbReference type="GO" id="GO:0016491">
    <property type="term" value="F:oxidoreductase activity"/>
    <property type="evidence" value="ECO:0007669"/>
    <property type="project" value="UniProtKB-KW"/>
</dbReference>
<evidence type="ECO:0000256" key="2">
    <source>
        <dbReference type="ARBA" id="ARBA00022857"/>
    </source>
</evidence>
<proteinExistence type="inferred from homology"/>
<dbReference type="PRINTS" id="PR00081">
    <property type="entry name" value="GDHRDH"/>
</dbReference>
<dbReference type="PANTHER" id="PTHR24320">
    <property type="entry name" value="RETINOL DEHYDROGENASE"/>
    <property type="match status" value="1"/>
</dbReference>
<gene>
    <name evidence="5" type="ORF">TCE0_024f07708</name>
</gene>
<protein>
    <submittedName>
        <fullName evidence="5">Uncharacterized protein</fullName>
    </submittedName>
</protein>
<sequence length="287" mass="30863">MTGSEDWSFSSTADEVVKAFQDRVGGRTFLITGASTQSIGEATAIALASSPKPPSILILAGRSQEKVLPVVEKVLAISREVTVIFVPLDLSSQASVEAAAERIISDSRVRKIDVLINNAGIMACPYIPSEWNEKDNAPLEQQLAVNYIGTFLFTSLLATKILKASPGARIINLSSSGHRFGGIRWDDLGFQGGRVYDAWDAYGQSKTAIILFTIALAAKYKNLGITTFAVHPGAVMTALGRYMQPEGRAAVIDRLKTISNFETLQRKSAQQGCATTLRAALDPELEG</sequence>
<dbReference type="PANTHER" id="PTHR24320:SF283">
    <property type="entry name" value="RETINOL DEHYDROGENASE 11"/>
    <property type="match status" value="1"/>
</dbReference>
<evidence type="ECO:0000313" key="6">
    <source>
        <dbReference type="Proteomes" id="UP000053095"/>
    </source>
</evidence>
<keyword evidence="3" id="KW-0560">Oxidoreductase</keyword>
<dbReference type="Proteomes" id="UP000053095">
    <property type="component" value="Unassembled WGS sequence"/>
</dbReference>
<dbReference type="PRINTS" id="PR00080">
    <property type="entry name" value="SDRFAMILY"/>
</dbReference>